<dbReference type="AlphaFoldDB" id="A0A9P7EEH4"/>
<keyword evidence="3" id="KW-1185">Reference proteome</keyword>
<evidence type="ECO:0000313" key="2">
    <source>
        <dbReference type="EMBL" id="KAG1819308.1"/>
    </source>
</evidence>
<organism evidence="2 3">
    <name type="scientific">Suillus subaureus</name>
    <dbReference type="NCBI Taxonomy" id="48587"/>
    <lineage>
        <taxon>Eukaryota</taxon>
        <taxon>Fungi</taxon>
        <taxon>Dikarya</taxon>
        <taxon>Basidiomycota</taxon>
        <taxon>Agaricomycotina</taxon>
        <taxon>Agaricomycetes</taxon>
        <taxon>Agaricomycetidae</taxon>
        <taxon>Boletales</taxon>
        <taxon>Suillineae</taxon>
        <taxon>Suillaceae</taxon>
        <taxon>Suillus</taxon>
    </lineage>
</organism>
<dbReference type="GeneID" id="64638224"/>
<dbReference type="Proteomes" id="UP000807769">
    <property type="component" value="Unassembled WGS sequence"/>
</dbReference>
<sequence length="62" mass="6948">MLADVAQDPHWAKRVFVGSSRPNNPSLQPRIHPIPLCTGHNQHMPRTRPHPIGPQSPSQMPK</sequence>
<proteinExistence type="predicted"/>
<feature type="region of interest" description="Disordered" evidence="1">
    <location>
        <begin position="1"/>
        <end position="62"/>
    </location>
</feature>
<evidence type="ECO:0000256" key="1">
    <source>
        <dbReference type="SAM" id="MobiDB-lite"/>
    </source>
</evidence>
<name>A0A9P7EEH4_9AGAM</name>
<dbReference type="EMBL" id="JABBWG010000010">
    <property type="protein sequence ID" value="KAG1819308.1"/>
    <property type="molecule type" value="Genomic_DNA"/>
</dbReference>
<protein>
    <submittedName>
        <fullName evidence="2">Uncharacterized protein</fullName>
    </submittedName>
</protein>
<accession>A0A9P7EEH4</accession>
<comment type="caution">
    <text evidence="2">The sequence shown here is derived from an EMBL/GenBank/DDBJ whole genome shotgun (WGS) entry which is preliminary data.</text>
</comment>
<dbReference type="RefSeq" id="XP_041194985.1">
    <property type="nucleotide sequence ID" value="XM_041344208.1"/>
</dbReference>
<reference evidence="2" key="1">
    <citation type="journal article" date="2020" name="New Phytol.">
        <title>Comparative genomics reveals dynamic genome evolution in host specialist ectomycorrhizal fungi.</title>
        <authorList>
            <person name="Lofgren L.A."/>
            <person name="Nguyen N.H."/>
            <person name="Vilgalys R."/>
            <person name="Ruytinx J."/>
            <person name="Liao H.L."/>
            <person name="Branco S."/>
            <person name="Kuo A."/>
            <person name="LaButti K."/>
            <person name="Lipzen A."/>
            <person name="Andreopoulos W."/>
            <person name="Pangilinan J."/>
            <person name="Riley R."/>
            <person name="Hundley H."/>
            <person name="Na H."/>
            <person name="Barry K."/>
            <person name="Grigoriev I.V."/>
            <person name="Stajich J.E."/>
            <person name="Kennedy P.G."/>
        </authorList>
    </citation>
    <scope>NUCLEOTIDE SEQUENCE</scope>
    <source>
        <strain evidence="2">MN1</strain>
    </source>
</reference>
<evidence type="ECO:0000313" key="3">
    <source>
        <dbReference type="Proteomes" id="UP000807769"/>
    </source>
</evidence>
<gene>
    <name evidence="2" type="ORF">BJ212DRAFT_85521</name>
</gene>